<dbReference type="PANTHER" id="PTHR23510:SF27">
    <property type="entry name" value="MFS DOMAIN-CONTAINING PROTEIN"/>
    <property type="match status" value="1"/>
</dbReference>
<dbReference type="InterPro" id="IPR051068">
    <property type="entry name" value="MFS_Domain-Containing_Protein"/>
</dbReference>
<accession>A0A8R1I8U1</accession>
<evidence type="ECO:0000256" key="2">
    <source>
        <dbReference type="ARBA" id="ARBA00022692"/>
    </source>
</evidence>
<keyword evidence="3 5" id="KW-1133">Transmembrane helix</keyword>
<proteinExistence type="predicted"/>
<name>A0A8R1I8U1_CAEJA</name>
<feature type="transmembrane region" description="Helical" evidence="5">
    <location>
        <begin position="401"/>
        <end position="419"/>
    </location>
</feature>
<keyword evidence="2 5" id="KW-0812">Transmembrane</keyword>
<feature type="transmembrane region" description="Helical" evidence="5">
    <location>
        <begin position="379"/>
        <end position="395"/>
    </location>
</feature>
<keyword evidence="4 5" id="KW-0472">Membrane</keyword>
<feature type="transmembrane region" description="Helical" evidence="5">
    <location>
        <begin position="279"/>
        <end position="297"/>
    </location>
</feature>
<dbReference type="Gene3D" id="1.20.1250.20">
    <property type="entry name" value="MFS general substrate transporter like domains"/>
    <property type="match status" value="1"/>
</dbReference>
<reference evidence="7" key="1">
    <citation type="submission" date="2010-08" db="EMBL/GenBank/DDBJ databases">
        <authorList>
            <consortium name="Caenorhabditis japonica Sequencing Consortium"/>
            <person name="Wilson R.K."/>
        </authorList>
    </citation>
    <scope>NUCLEOTIDE SEQUENCE [LARGE SCALE GENOMIC DNA]</scope>
    <source>
        <strain evidence="7">DF5081</strain>
    </source>
</reference>
<feature type="transmembrane region" description="Helical" evidence="5">
    <location>
        <begin position="68"/>
        <end position="91"/>
    </location>
</feature>
<dbReference type="EnsemblMetazoa" id="CJA18189a.1">
    <property type="protein sequence ID" value="CJA18189a.1"/>
    <property type="gene ID" value="WBGene00137392"/>
</dbReference>
<dbReference type="PANTHER" id="PTHR23510">
    <property type="entry name" value="INNER MEMBRANE TRANSPORT PROTEIN YAJR"/>
    <property type="match status" value="1"/>
</dbReference>
<feature type="transmembrane region" description="Helical" evidence="5">
    <location>
        <begin position="328"/>
        <end position="349"/>
    </location>
</feature>
<dbReference type="GO" id="GO:0022857">
    <property type="term" value="F:transmembrane transporter activity"/>
    <property type="evidence" value="ECO:0007669"/>
    <property type="project" value="InterPro"/>
</dbReference>
<reference evidence="6" key="2">
    <citation type="submission" date="2022-06" db="UniProtKB">
        <authorList>
            <consortium name="EnsemblMetazoa"/>
        </authorList>
    </citation>
    <scope>IDENTIFICATION</scope>
    <source>
        <strain evidence="6">DF5081</strain>
    </source>
</reference>
<dbReference type="InterPro" id="IPR011701">
    <property type="entry name" value="MFS"/>
</dbReference>
<evidence type="ECO:0000256" key="3">
    <source>
        <dbReference type="ARBA" id="ARBA00022989"/>
    </source>
</evidence>
<keyword evidence="7" id="KW-1185">Reference proteome</keyword>
<evidence type="ECO:0000256" key="1">
    <source>
        <dbReference type="ARBA" id="ARBA00004141"/>
    </source>
</evidence>
<dbReference type="AlphaFoldDB" id="A0A8R1I8U1"/>
<dbReference type="InterPro" id="IPR036259">
    <property type="entry name" value="MFS_trans_sf"/>
</dbReference>
<feature type="transmembrane region" description="Helical" evidence="5">
    <location>
        <begin position="206"/>
        <end position="238"/>
    </location>
</feature>
<evidence type="ECO:0000256" key="5">
    <source>
        <dbReference type="SAM" id="Phobius"/>
    </source>
</evidence>
<feature type="transmembrane region" description="Helical" evidence="5">
    <location>
        <begin position="148"/>
        <end position="166"/>
    </location>
</feature>
<evidence type="ECO:0000313" key="7">
    <source>
        <dbReference type="Proteomes" id="UP000005237"/>
    </source>
</evidence>
<sequence length="425" mass="46980">MDNDASAQFFGYSQSATKCGHAVFALIFSIWSYKAKTVKIPMLASRFIAVVACCIYLIIEYVPHGKRYVFMSVYILLGIANSASTVLRGYIVMCSTTKDRAKAFAIIGLSLIASIVIGPMLQLIFSGIAYPGFEVLPGIRFHVFSVPIWVSLFLTVITAFIILFFMHDVHPIMTEEEKLRNGMMSLKEKIVLAYETVKNSNLKWKLIGVCLIVKVAVAFLQVMVGTVLAILGMVMYGWTGTETVQVGSTVMISFGLISISVLLLYIFCKLGEILPQEKVFLGCVLFCGLFFVITYPFDFNSQPAAKYKETTHVGCNSKEYSWCENAMVANPIFFLIATIVIFAPSLPMLHTSLDTVYSKVLGNIDQNVAQGVMTVMDDILGMVLPILATTLFTIFGIGPLWITTVVIFFSLCGLWVLNLKEISAV</sequence>
<protein>
    <submittedName>
        <fullName evidence="6">Uncharacterized protein</fullName>
    </submittedName>
</protein>
<dbReference type="GO" id="GO:0005765">
    <property type="term" value="C:lysosomal membrane"/>
    <property type="evidence" value="ECO:0007669"/>
    <property type="project" value="TreeGrafter"/>
</dbReference>
<evidence type="ECO:0000256" key="4">
    <source>
        <dbReference type="ARBA" id="ARBA00023136"/>
    </source>
</evidence>
<comment type="subcellular location">
    <subcellularLocation>
        <location evidence="1">Membrane</location>
        <topology evidence="1">Multi-pass membrane protein</topology>
    </subcellularLocation>
</comment>
<feature type="transmembrane region" description="Helical" evidence="5">
    <location>
        <begin position="43"/>
        <end position="62"/>
    </location>
</feature>
<dbReference type="SUPFAM" id="SSF103473">
    <property type="entry name" value="MFS general substrate transporter"/>
    <property type="match status" value="1"/>
</dbReference>
<feature type="transmembrane region" description="Helical" evidence="5">
    <location>
        <begin position="244"/>
        <end position="267"/>
    </location>
</feature>
<dbReference type="Pfam" id="PF07690">
    <property type="entry name" value="MFS_1"/>
    <property type="match status" value="1"/>
</dbReference>
<organism evidence="6 7">
    <name type="scientific">Caenorhabditis japonica</name>
    <dbReference type="NCBI Taxonomy" id="281687"/>
    <lineage>
        <taxon>Eukaryota</taxon>
        <taxon>Metazoa</taxon>
        <taxon>Ecdysozoa</taxon>
        <taxon>Nematoda</taxon>
        <taxon>Chromadorea</taxon>
        <taxon>Rhabditida</taxon>
        <taxon>Rhabditina</taxon>
        <taxon>Rhabditomorpha</taxon>
        <taxon>Rhabditoidea</taxon>
        <taxon>Rhabditidae</taxon>
        <taxon>Peloderinae</taxon>
        <taxon>Caenorhabditis</taxon>
    </lineage>
</organism>
<evidence type="ECO:0000313" key="6">
    <source>
        <dbReference type="EnsemblMetazoa" id="CJA18189a.1"/>
    </source>
</evidence>
<feature type="transmembrane region" description="Helical" evidence="5">
    <location>
        <begin position="103"/>
        <end position="128"/>
    </location>
</feature>
<dbReference type="Proteomes" id="UP000005237">
    <property type="component" value="Unassembled WGS sequence"/>
</dbReference>
<dbReference type="CDD" id="cd17326">
    <property type="entry name" value="MFS_MFSD8"/>
    <property type="match status" value="1"/>
</dbReference>